<comment type="similarity">
    <text evidence="1">Belongs to the LysR transcriptional regulatory family.</text>
</comment>
<dbReference type="EMBL" id="FNEB01000001">
    <property type="protein sequence ID" value="SDI14733.1"/>
    <property type="molecule type" value="Genomic_DNA"/>
</dbReference>
<dbReference type="GO" id="GO:0003700">
    <property type="term" value="F:DNA-binding transcription factor activity"/>
    <property type="evidence" value="ECO:0007669"/>
    <property type="project" value="InterPro"/>
</dbReference>
<keyword evidence="3 6" id="KW-0238">DNA-binding</keyword>
<dbReference type="InterPro" id="IPR005119">
    <property type="entry name" value="LysR_subst-bd"/>
</dbReference>
<name>A0A1G8I738_9RHOB</name>
<evidence type="ECO:0000259" key="5">
    <source>
        <dbReference type="PROSITE" id="PS50931"/>
    </source>
</evidence>
<dbReference type="CDD" id="cd08417">
    <property type="entry name" value="PBP2_Nitroaromatics_like"/>
    <property type="match status" value="1"/>
</dbReference>
<dbReference type="GO" id="GO:0003677">
    <property type="term" value="F:DNA binding"/>
    <property type="evidence" value="ECO:0007669"/>
    <property type="project" value="UniProtKB-KW"/>
</dbReference>
<evidence type="ECO:0000256" key="4">
    <source>
        <dbReference type="ARBA" id="ARBA00023163"/>
    </source>
</evidence>
<sequence length="267" mass="29467">MLDDQLFFRKGQGLEPTDYALSLAEPLAQALQAVERVIRRPDPFDPAVSTARFRISGSDFFAEMLMPQLADRLAVAAPGVRVHLVDLVPDNYVDTLDRYEVDIALLPRTALPGWIEGQRVFSSTFSVIARKGHPRLAGAGIAPGDMVPLDLFCDLGHVIFSVEGNDSAMGDLALERIGRTRRVVMTLPVFSGVYRAVAGSDLIGLLPSTLAHRVRDMAGFDIYEAPVALDRADIMMIWHKRHSANPAHRWMREQIAGLLRPLDATDN</sequence>
<reference evidence="6 7" key="1">
    <citation type="submission" date="2016-10" db="EMBL/GenBank/DDBJ databases">
        <authorList>
            <person name="de Groot N.N."/>
        </authorList>
    </citation>
    <scope>NUCLEOTIDE SEQUENCE [LARGE SCALE GENOMIC DNA]</scope>
    <source>
        <strain evidence="6 7">DSM 28010</strain>
    </source>
</reference>
<dbReference type="AlphaFoldDB" id="A0A1G8I738"/>
<keyword evidence="7" id="KW-1185">Reference proteome</keyword>
<evidence type="ECO:0000313" key="7">
    <source>
        <dbReference type="Proteomes" id="UP000199340"/>
    </source>
</evidence>
<dbReference type="STRING" id="490829.SAMN05421850_101796"/>
<dbReference type="Gene3D" id="3.40.190.10">
    <property type="entry name" value="Periplasmic binding protein-like II"/>
    <property type="match status" value="2"/>
</dbReference>
<dbReference type="InterPro" id="IPR037402">
    <property type="entry name" value="YidZ_PBP2"/>
</dbReference>
<evidence type="ECO:0000256" key="3">
    <source>
        <dbReference type="ARBA" id="ARBA00023125"/>
    </source>
</evidence>
<dbReference type="PROSITE" id="PS50931">
    <property type="entry name" value="HTH_LYSR"/>
    <property type="match status" value="1"/>
</dbReference>
<dbReference type="Pfam" id="PF03466">
    <property type="entry name" value="LysR_substrate"/>
    <property type="match status" value="1"/>
</dbReference>
<dbReference type="PANTHER" id="PTHR30118:SF15">
    <property type="entry name" value="TRANSCRIPTIONAL REGULATORY PROTEIN"/>
    <property type="match status" value="1"/>
</dbReference>
<feature type="domain" description="HTH lysR-type" evidence="5">
    <location>
        <begin position="1"/>
        <end position="17"/>
    </location>
</feature>
<dbReference type="RefSeq" id="WP_245723270.1">
    <property type="nucleotide sequence ID" value="NZ_FNEB01000001.1"/>
</dbReference>
<organism evidence="6 7">
    <name type="scientific">Lutimaribacter saemankumensis</name>
    <dbReference type="NCBI Taxonomy" id="490829"/>
    <lineage>
        <taxon>Bacteria</taxon>
        <taxon>Pseudomonadati</taxon>
        <taxon>Pseudomonadota</taxon>
        <taxon>Alphaproteobacteria</taxon>
        <taxon>Rhodobacterales</taxon>
        <taxon>Roseobacteraceae</taxon>
        <taxon>Lutimaribacter</taxon>
    </lineage>
</organism>
<gene>
    <name evidence="6" type="ORF">SAMN05421850_101796</name>
</gene>
<keyword evidence="2" id="KW-0805">Transcription regulation</keyword>
<dbReference type="Proteomes" id="UP000199340">
    <property type="component" value="Unassembled WGS sequence"/>
</dbReference>
<proteinExistence type="inferred from homology"/>
<dbReference type="PANTHER" id="PTHR30118">
    <property type="entry name" value="HTH-TYPE TRANSCRIPTIONAL REGULATOR LEUO-RELATED"/>
    <property type="match status" value="1"/>
</dbReference>
<evidence type="ECO:0000313" key="6">
    <source>
        <dbReference type="EMBL" id="SDI14733.1"/>
    </source>
</evidence>
<protein>
    <submittedName>
        <fullName evidence="6">DNA-binding transcriptional regulator, LysR family</fullName>
    </submittedName>
</protein>
<evidence type="ECO:0000256" key="2">
    <source>
        <dbReference type="ARBA" id="ARBA00023015"/>
    </source>
</evidence>
<evidence type="ECO:0000256" key="1">
    <source>
        <dbReference type="ARBA" id="ARBA00009437"/>
    </source>
</evidence>
<dbReference type="InterPro" id="IPR050389">
    <property type="entry name" value="LysR-type_TF"/>
</dbReference>
<accession>A0A1G8I738</accession>
<dbReference type="SUPFAM" id="SSF53850">
    <property type="entry name" value="Periplasmic binding protein-like II"/>
    <property type="match status" value="1"/>
</dbReference>
<dbReference type="InterPro" id="IPR000847">
    <property type="entry name" value="LysR_HTH_N"/>
</dbReference>
<keyword evidence="4" id="KW-0804">Transcription</keyword>